<dbReference type="HOGENOM" id="CLU_2887419_0_0_1"/>
<evidence type="ECO:0000313" key="1">
    <source>
        <dbReference type="EMBL" id="AEO68777.1"/>
    </source>
</evidence>
<proteinExistence type="predicted"/>
<dbReference type="AlphaFoldDB" id="G2R9Z2"/>
<dbReference type="Proteomes" id="UP000008181">
    <property type="component" value="Chromosome 4"/>
</dbReference>
<dbReference type="KEGG" id="ttt:THITE_42614"/>
<accession>G2R9Z2</accession>
<reference evidence="1 2" key="1">
    <citation type="journal article" date="2011" name="Nat. Biotechnol.">
        <title>Comparative genomic analysis of the thermophilic biomass-degrading fungi Myceliophthora thermophila and Thielavia terrestris.</title>
        <authorList>
            <person name="Berka R.M."/>
            <person name="Grigoriev I.V."/>
            <person name="Otillar R."/>
            <person name="Salamov A."/>
            <person name="Grimwood J."/>
            <person name="Reid I."/>
            <person name="Ishmael N."/>
            <person name="John T."/>
            <person name="Darmond C."/>
            <person name="Moisan M.-C."/>
            <person name="Henrissat B."/>
            <person name="Coutinho P.M."/>
            <person name="Lombard V."/>
            <person name="Natvig D.O."/>
            <person name="Lindquist E."/>
            <person name="Schmutz J."/>
            <person name="Lucas S."/>
            <person name="Harris P."/>
            <person name="Powlowski J."/>
            <person name="Bellemare A."/>
            <person name="Taylor D."/>
            <person name="Butler G."/>
            <person name="de Vries R.P."/>
            <person name="Allijn I.E."/>
            <person name="van den Brink J."/>
            <person name="Ushinsky S."/>
            <person name="Storms R."/>
            <person name="Powell A.J."/>
            <person name="Paulsen I.T."/>
            <person name="Elbourne L.D.H."/>
            <person name="Baker S.E."/>
            <person name="Magnuson J."/>
            <person name="LaBoissiere S."/>
            <person name="Clutterbuck A.J."/>
            <person name="Martinez D."/>
            <person name="Wogulis M."/>
            <person name="de Leon A.L."/>
            <person name="Rey M.W."/>
            <person name="Tsang A."/>
        </authorList>
    </citation>
    <scope>NUCLEOTIDE SEQUENCE [LARGE SCALE GENOMIC DNA]</scope>
    <source>
        <strain evidence="2">ATCC 38088 / NRRL 8126</strain>
    </source>
</reference>
<name>G2R9Z2_THETT</name>
<evidence type="ECO:0000313" key="2">
    <source>
        <dbReference type="Proteomes" id="UP000008181"/>
    </source>
</evidence>
<dbReference type="RefSeq" id="XP_003655113.1">
    <property type="nucleotide sequence ID" value="XM_003655065.1"/>
</dbReference>
<protein>
    <submittedName>
        <fullName evidence="1">Uncharacterized protein</fullName>
    </submittedName>
</protein>
<organism evidence="1 2">
    <name type="scientific">Thermothielavioides terrestris (strain ATCC 38088 / NRRL 8126)</name>
    <name type="common">Thielavia terrestris</name>
    <dbReference type="NCBI Taxonomy" id="578455"/>
    <lineage>
        <taxon>Eukaryota</taxon>
        <taxon>Fungi</taxon>
        <taxon>Dikarya</taxon>
        <taxon>Ascomycota</taxon>
        <taxon>Pezizomycotina</taxon>
        <taxon>Sordariomycetes</taxon>
        <taxon>Sordariomycetidae</taxon>
        <taxon>Sordariales</taxon>
        <taxon>Chaetomiaceae</taxon>
        <taxon>Thermothielavioides</taxon>
        <taxon>Thermothielavioides terrestris</taxon>
    </lineage>
</organism>
<gene>
    <name evidence="1" type="ORF">THITE_42614</name>
</gene>
<dbReference type="GeneID" id="11520326"/>
<dbReference type="eggNOG" id="ENOG502RKIT">
    <property type="taxonomic scope" value="Eukaryota"/>
</dbReference>
<keyword evidence="2" id="KW-1185">Reference proteome</keyword>
<dbReference type="EMBL" id="CP003012">
    <property type="protein sequence ID" value="AEO68777.1"/>
    <property type="molecule type" value="Genomic_DNA"/>
</dbReference>
<sequence>MPKPTPKPVLDPTFDDNLGADTLTIEDCILLQRFKTELDKDNIVKEQLIAYIYIYIEVFLYCS</sequence>